<dbReference type="Proteomes" id="UP000176185">
    <property type="component" value="Unassembled WGS sequence"/>
</dbReference>
<dbReference type="EC" id="3.1.21.10" evidence="13 14"/>
<dbReference type="FunFam" id="3.30.420.10:FF:000002">
    <property type="entry name" value="Crossover junction endodeoxyribonuclease RuvC"/>
    <property type="match status" value="1"/>
</dbReference>
<reference evidence="15 16" key="1">
    <citation type="journal article" date="2016" name="Nat. Commun.">
        <title>Thousands of microbial genomes shed light on interconnected biogeochemical processes in an aquifer system.</title>
        <authorList>
            <person name="Anantharaman K."/>
            <person name="Brown C.T."/>
            <person name="Hug L.A."/>
            <person name="Sharon I."/>
            <person name="Castelle C.J."/>
            <person name="Probst A.J."/>
            <person name="Thomas B.C."/>
            <person name="Singh A."/>
            <person name="Wilkins M.J."/>
            <person name="Karaoz U."/>
            <person name="Brodie E.L."/>
            <person name="Williams K.H."/>
            <person name="Hubbard S.S."/>
            <person name="Banfield J.F."/>
        </authorList>
    </citation>
    <scope>NUCLEOTIDE SEQUENCE [LARGE SCALE GENOMIC DNA]</scope>
</reference>
<sequence>MLNSRAVALKSPRLGTGSFRVLAFDPGFERLGVAVVERKNGKEKLLYSDCVRTSAALPFHKRLEALGTAAEVCIATYKPDAVALEDIYFAKNAKTAMKIAEVRGMLMYIASTHKLALFEYTPAEVKVAITGYGKSDKEALALMIPRLVRLPERKRLDDELDAIAVGLTCLASIRKIST</sequence>
<evidence type="ECO:0000256" key="7">
    <source>
        <dbReference type="ARBA" id="ARBA00022801"/>
    </source>
</evidence>
<dbReference type="PRINTS" id="PR00696">
    <property type="entry name" value="RSOLVASERUVC"/>
</dbReference>
<evidence type="ECO:0000313" key="15">
    <source>
        <dbReference type="EMBL" id="OGC81195.1"/>
    </source>
</evidence>
<comment type="function">
    <text evidence="13">The RuvA-RuvB-RuvC complex processes Holliday junction (HJ) DNA during genetic recombination and DNA repair. Endonuclease that resolves HJ intermediates. Cleaves cruciform DNA by making single-stranded nicks across the HJ at symmetrical positions within the homologous arms, yielding a 5'-phosphate and a 3'-hydroxyl group; requires a central core of homology in the junction. The consensus cleavage sequence is 5'-(A/T)TT(C/G)-3'. Cleavage occurs on the 3'-side of the TT dinucleotide at the point of strand exchange. HJ branch migration catalyzed by RuvA-RuvB allows RuvC to scan DNA until it finds its consensus sequence, where it cleaves and resolves the cruciform DNA.</text>
</comment>
<keyword evidence="10 13" id="KW-0233">DNA recombination</keyword>
<feature type="active site" evidence="13">
    <location>
        <position position="158"/>
    </location>
</feature>
<evidence type="ECO:0000256" key="9">
    <source>
        <dbReference type="ARBA" id="ARBA00023125"/>
    </source>
</evidence>
<evidence type="ECO:0000256" key="10">
    <source>
        <dbReference type="ARBA" id="ARBA00023172"/>
    </source>
</evidence>
<evidence type="ECO:0000256" key="3">
    <source>
        <dbReference type="ARBA" id="ARBA00022722"/>
    </source>
</evidence>
<evidence type="ECO:0000313" key="16">
    <source>
        <dbReference type="Proteomes" id="UP000176185"/>
    </source>
</evidence>
<dbReference type="CDD" id="cd16962">
    <property type="entry name" value="RuvC"/>
    <property type="match status" value="1"/>
</dbReference>
<dbReference type="GO" id="GO:0008821">
    <property type="term" value="F:crossover junction DNA endonuclease activity"/>
    <property type="evidence" value="ECO:0007669"/>
    <property type="project" value="UniProtKB-UniRule"/>
</dbReference>
<evidence type="ECO:0000256" key="4">
    <source>
        <dbReference type="ARBA" id="ARBA00022723"/>
    </source>
</evidence>
<evidence type="ECO:0000256" key="6">
    <source>
        <dbReference type="ARBA" id="ARBA00022763"/>
    </source>
</evidence>
<feature type="active site" evidence="13">
    <location>
        <position position="85"/>
    </location>
</feature>
<feature type="binding site" evidence="13">
    <location>
        <position position="25"/>
    </location>
    <ligand>
        <name>Mg(2+)</name>
        <dbReference type="ChEBI" id="CHEBI:18420"/>
        <label>1</label>
    </ligand>
</feature>
<dbReference type="PANTHER" id="PTHR30194">
    <property type="entry name" value="CROSSOVER JUNCTION ENDODEOXYRIBONUCLEASE RUVC"/>
    <property type="match status" value="1"/>
</dbReference>
<evidence type="ECO:0000256" key="8">
    <source>
        <dbReference type="ARBA" id="ARBA00022842"/>
    </source>
</evidence>
<dbReference type="GO" id="GO:0000287">
    <property type="term" value="F:magnesium ion binding"/>
    <property type="evidence" value="ECO:0007669"/>
    <property type="project" value="UniProtKB-UniRule"/>
</dbReference>
<dbReference type="STRING" id="1797243.A2943_00925"/>
<dbReference type="InterPro" id="IPR002176">
    <property type="entry name" value="X-over_junc_endoDNase_RuvC"/>
</dbReference>
<dbReference type="NCBIfam" id="TIGR00228">
    <property type="entry name" value="ruvC"/>
    <property type="match status" value="1"/>
</dbReference>
<dbReference type="AlphaFoldDB" id="A0A1F4XHK7"/>
<dbReference type="GO" id="GO:0003677">
    <property type="term" value="F:DNA binding"/>
    <property type="evidence" value="ECO:0007669"/>
    <property type="project" value="UniProtKB-KW"/>
</dbReference>
<dbReference type="HAMAP" id="MF_00034">
    <property type="entry name" value="RuvC"/>
    <property type="match status" value="1"/>
</dbReference>
<keyword evidence="5 13" id="KW-0255">Endonuclease</keyword>
<evidence type="ECO:0000256" key="14">
    <source>
        <dbReference type="NCBIfam" id="TIGR00228"/>
    </source>
</evidence>
<name>A0A1F4XHK7_9BACT</name>
<accession>A0A1F4XHK7</accession>
<dbReference type="PANTHER" id="PTHR30194:SF3">
    <property type="entry name" value="CROSSOVER JUNCTION ENDODEOXYRIBONUCLEASE RUVC"/>
    <property type="match status" value="1"/>
</dbReference>
<dbReference type="GO" id="GO:0005737">
    <property type="term" value="C:cytoplasm"/>
    <property type="evidence" value="ECO:0007669"/>
    <property type="project" value="UniProtKB-SubCell"/>
</dbReference>
<keyword evidence="2 13" id="KW-0963">Cytoplasm</keyword>
<evidence type="ECO:0000256" key="5">
    <source>
        <dbReference type="ARBA" id="ARBA00022759"/>
    </source>
</evidence>
<dbReference type="Pfam" id="PF02075">
    <property type="entry name" value="RuvC"/>
    <property type="match status" value="1"/>
</dbReference>
<dbReference type="GO" id="GO:0006310">
    <property type="term" value="P:DNA recombination"/>
    <property type="evidence" value="ECO:0007669"/>
    <property type="project" value="UniProtKB-UniRule"/>
</dbReference>
<dbReference type="EMBL" id="MEWX01000003">
    <property type="protein sequence ID" value="OGC81195.1"/>
    <property type="molecule type" value="Genomic_DNA"/>
</dbReference>
<feature type="binding site" evidence="13">
    <location>
        <position position="158"/>
    </location>
    <ligand>
        <name>Mg(2+)</name>
        <dbReference type="ChEBI" id="CHEBI:18420"/>
        <label>1</label>
    </ligand>
</feature>
<comment type="catalytic activity">
    <reaction evidence="12 13">
        <text>Endonucleolytic cleavage at a junction such as a reciprocal single-stranded crossover between two homologous DNA duplexes (Holliday junction).</text>
        <dbReference type="EC" id="3.1.21.10"/>
    </reaction>
</comment>
<keyword evidence="8 13" id="KW-0460">Magnesium</keyword>
<evidence type="ECO:0000256" key="12">
    <source>
        <dbReference type="ARBA" id="ARBA00029354"/>
    </source>
</evidence>
<comment type="caution">
    <text evidence="15">The sequence shown here is derived from an EMBL/GenBank/DDBJ whole genome shotgun (WGS) entry which is preliminary data.</text>
</comment>
<keyword evidence="3 13" id="KW-0540">Nuclease</keyword>
<keyword evidence="9 13" id="KW-0238">DNA-binding</keyword>
<dbReference type="Gene3D" id="3.30.420.10">
    <property type="entry name" value="Ribonuclease H-like superfamily/Ribonuclease H"/>
    <property type="match status" value="1"/>
</dbReference>
<evidence type="ECO:0000256" key="13">
    <source>
        <dbReference type="HAMAP-Rule" id="MF_00034"/>
    </source>
</evidence>
<feature type="binding site" evidence="13">
    <location>
        <position position="85"/>
    </location>
    <ligand>
        <name>Mg(2+)</name>
        <dbReference type="ChEBI" id="CHEBI:18420"/>
        <label>2</label>
    </ligand>
</feature>
<organism evidence="15 16">
    <name type="scientific">Candidatus Adlerbacteria bacterium RIFCSPLOWO2_01_FULL_51_16</name>
    <dbReference type="NCBI Taxonomy" id="1797243"/>
    <lineage>
        <taxon>Bacteria</taxon>
        <taxon>Candidatus Adleribacteriota</taxon>
    </lineage>
</organism>
<keyword evidence="11 13" id="KW-0234">DNA repair</keyword>
<dbReference type="SUPFAM" id="SSF53098">
    <property type="entry name" value="Ribonuclease H-like"/>
    <property type="match status" value="1"/>
</dbReference>
<keyword evidence="6 13" id="KW-0227">DNA damage</keyword>
<keyword evidence="4 13" id="KW-0479">Metal-binding</keyword>
<dbReference type="GO" id="GO:0006281">
    <property type="term" value="P:DNA repair"/>
    <property type="evidence" value="ECO:0007669"/>
    <property type="project" value="UniProtKB-UniRule"/>
</dbReference>
<evidence type="ECO:0000256" key="11">
    <source>
        <dbReference type="ARBA" id="ARBA00023204"/>
    </source>
</evidence>
<comment type="similarity">
    <text evidence="1 13">Belongs to the RuvC family.</text>
</comment>
<dbReference type="InterPro" id="IPR036397">
    <property type="entry name" value="RNaseH_sf"/>
</dbReference>
<dbReference type="GO" id="GO:0048476">
    <property type="term" value="C:Holliday junction resolvase complex"/>
    <property type="evidence" value="ECO:0007669"/>
    <property type="project" value="UniProtKB-UniRule"/>
</dbReference>
<keyword evidence="7 13" id="KW-0378">Hydrolase</keyword>
<feature type="active site" evidence="13">
    <location>
        <position position="25"/>
    </location>
</feature>
<dbReference type="InterPro" id="IPR012337">
    <property type="entry name" value="RNaseH-like_sf"/>
</dbReference>
<protein>
    <recommendedName>
        <fullName evidence="13 14">Crossover junction endodeoxyribonuclease RuvC</fullName>
        <ecNumber evidence="13 14">3.1.21.10</ecNumber>
    </recommendedName>
    <alternativeName>
        <fullName evidence="13">Holliday junction nuclease RuvC</fullName>
    </alternativeName>
    <alternativeName>
        <fullName evidence="13">Holliday junction resolvase RuvC</fullName>
    </alternativeName>
</protein>
<evidence type="ECO:0000256" key="2">
    <source>
        <dbReference type="ARBA" id="ARBA00022490"/>
    </source>
</evidence>
<comment type="subcellular location">
    <subcellularLocation>
        <location evidence="13">Cytoplasm</location>
    </subcellularLocation>
</comment>
<comment type="cofactor">
    <cofactor evidence="13">
        <name>Mg(2+)</name>
        <dbReference type="ChEBI" id="CHEBI:18420"/>
    </cofactor>
    <text evidence="13">Binds 2 Mg(2+) ion per subunit.</text>
</comment>
<proteinExistence type="inferred from homology"/>
<comment type="subunit">
    <text evidence="13">Homodimer which binds Holliday junction (HJ) DNA. The HJ becomes 2-fold symmetrical on binding to RuvC with unstacked arms; it has a different conformation from HJ DNA in complex with RuvA. In the full resolvosome a probable DNA-RuvA(4)-RuvB(12)-RuvC(2) complex forms which resolves the HJ.</text>
</comment>
<evidence type="ECO:0000256" key="1">
    <source>
        <dbReference type="ARBA" id="ARBA00009518"/>
    </source>
</evidence>
<gene>
    <name evidence="13" type="primary">ruvC</name>
    <name evidence="15" type="ORF">A2943_00925</name>
</gene>